<dbReference type="OrthoDB" id="10338360at2759"/>
<evidence type="ECO:0000313" key="3">
    <source>
        <dbReference type="Proteomes" id="UP000606974"/>
    </source>
</evidence>
<gene>
    <name evidence="2" type="ORF">GJ744_012264</name>
</gene>
<organism evidence="2 3">
    <name type="scientific">Endocarpon pusillum</name>
    <dbReference type="NCBI Taxonomy" id="364733"/>
    <lineage>
        <taxon>Eukaryota</taxon>
        <taxon>Fungi</taxon>
        <taxon>Dikarya</taxon>
        <taxon>Ascomycota</taxon>
        <taxon>Pezizomycotina</taxon>
        <taxon>Eurotiomycetes</taxon>
        <taxon>Chaetothyriomycetidae</taxon>
        <taxon>Verrucariales</taxon>
        <taxon>Verrucariaceae</taxon>
        <taxon>Endocarpon</taxon>
    </lineage>
</organism>
<protein>
    <submittedName>
        <fullName evidence="2">Uncharacterized protein</fullName>
    </submittedName>
</protein>
<dbReference type="AlphaFoldDB" id="A0A8H7E2V5"/>
<reference evidence="2" key="1">
    <citation type="submission" date="2020-02" db="EMBL/GenBank/DDBJ databases">
        <authorList>
            <person name="Palmer J.M."/>
        </authorList>
    </citation>
    <scope>NUCLEOTIDE SEQUENCE</scope>
    <source>
        <strain evidence="2">EPUS1.4</strain>
        <tissue evidence="2">Thallus</tissue>
    </source>
</reference>
<evidence type="ECO:0000313" key="2">
    <source>
        <dbReference type="EMBL" id="KAF7506113.1"/>
    </source>
</evidence>
<feature type="compositionally biased region" description="Low complexity" evidence="1">
    <location>
        <begin position="152"/>
        <end position="167"/>
    </location>
</feature>
<name>A0A8H7E2V5_9EURO</name>
<evidence type="ECO:0000256" key="1">
    <source>
        <dbReference type="SAM" id="MobiDB-lite"/>
    </source>
</evidence>
<keyword evidence="3" id="KW-1185">Reference proteome</keyword>
<feature type="region of interest" description="Disordered" evidence="1">
    <location>
        <begin position="141"/>
        <end position="167"/>
    </location>
</feature>
<dbReference type="EMBL" id="JAACFV010000094">
    <property type="protein sequence ID" value="KAF7506113.1"/>
    <property type="molecule type" value="Genomic_DNA"/>
</dbReference>
<feature type="region of interest" description="Disordered" evidence="1">
    <location>
        <begin position="1"/>
        <end position="24"/>
    </location>
</feature>
<dbReference type="Proteomes" id="UP000606974">
    <property type="component" value="Unassembled WGS sequence"/>
</dbReference>
<sequence length="167" mass="18107">MPILRTHHQTNFPTMGRSNNNSNFPRPSTWAERYSYMPGQTSASVVSMSGIKTIPADAPKSERHISNILNQGPSYGWKGPGNGVHGSMWGQYETKRVDFQQLDEQDTTSAATMKEQQQPAGPAAVKPDTFTWVTLSQEVNGDALGPATGKISLESSTTASEVSSNSF</sequence>
<proteinExistence type="predicted"/>
<accession>A0A8H7E2V5</accession>
<comment type="caution">
    <text evidence="2">The sequence shown here is derived from an EMBL/GenBank/DDBJ whole genome shotgun (WGS) entry which is preliminary data.</text>
</comment>